<proteinExistence type="predicted"/>
<organism evidence="1">
    <name type="scientific">Ovis aries</name>
    <name type="common">Sheep</name>
    <dbReference type="NCBI Taxonomy" id="9940"/>
    <lineage>
        <taxon>Eukaryota</taxon>
        <taxon>Metazoa</taxon>
        <taxon>Chordata</taxon>
        <taxon>Craniata</taxon>
        <taxon>Vertebrata</taxon>
        <taxon>Euteleostomi</taxon>
        <taxon>Mammalia</taxon>
        <taxon>Eutheria</taxon>
        <taxon>Laurasiatheria</taxon>
        <taxon>Artiodactyla</taxon>
        <taxon>Ruminantia</taxon>
        <taxon>Pecora</taxon>
        <taxon>Bovidae</taxon>
        <taxon>Caprinae</taxon>
        <taxon>Ovis</taxon>
    </lineage>
</organism>
<sequence length="239" mass="26649">MAFRDTQSTYRHQGVPGLGVGCVPVDRKQLWGSKKTTPAGERGGEQQPEKNTEGQTSFSMTISWVLLRTAAEVYLDSMQSESGHEGDEELAFRDTQPPYINLPIPFTGRIEGGLQDGHKVTVMGRVLSTDENRFQVDFQMGISDTNNVAFHFNPRFEGSGYVVCNTMQLGNWGPEEKKMQMPFQKGSLFEICFKVDSSSFKVTVNGSIFLDYAHRLPFEQVNAISIGGCVHVSYISFQI</sequence>
<reference evidence="1" key="2">
    <citation type="submission" date="2025-08" db="UniProtKB">
        <authorList>
            <consortium name="Ensembl"/>
        </authorList>
    </citation>
    <scope>IDENTIFICATION</scope>
</reference>
<reference evidence="1" key="1">
    <citation type="submission" date="2020-11" db="EMBL/GenBank/DDBJ databases">
        <authorList>
            <person name="Davenport K.M."/>
            <person name="Bickhart D.M."/>
            <person name="Smith T.P.L."/>
            <person name="Murdoch B.M."/>
            <person name="Rosen B.D."/>
        </authorList>
    </citation>
    <scope>NUCLEOTIDE SEQUENCE [LARGE SCALE GENOMIC DNA]</scope>
    <source>
        <strain evidence="1">OAR_USU_Benz2616</strain>
    </source>
</reference>
<evidence type="ECO:0000313" key="1">
    <source>
        <dbReference type="Ensembl" id="ENSOARP00020055365.1"/>
    </source>
</evidence>
<name>A0AC11EEG2_SHEEP</name>
<accession>A0AC11EEG2</accession>
<reference evidence="1" key="3">
    <citation type="submission" date="2025-09" db="UniProtKB">
        <authorList>
            <consortium name="Ensembl"/>
        </authorList>
    </citation>
    <scope>IDENTIFICATION</scope>
</reference>
<gene>
    <name evidence="1" type="primary">LOC443162</name>
</gene>
<dbReference type="Ensembl" id="ENSOART00020067615.1">
    <property type="protein sequence ID" value="ENSOARP00020055365.1"/>
    <property type="gene ID" value="ENSOARG00020024647.2"/>
</dbReference>
<protein>
    <submittedName>
        <fullName evidence="1">Uncharacterized protein</fullName>
    </submittedName>
</protein>